<evidence type="ECO:0000313" key="2">
    <source>
        <dbReference type="Proteomes" id="UP000281028"/>
    </source>
</evidence>
<organism evidence="1 2">
    <name type="scientific">Chitinophaga solisilvae</name>
    <dbReference type="NCBI Taxonomy" id="1233460"/>
    <lineage>
        <taxon>Bacteria</taxon>
        <taxon>Pseudomonadati</taxon>
        <taxon>Bacteroidota</taxon>
        <taxon>Chitinophagia</taxon>
        <taxon>Chitinophagales</taxon>
        <taxon>Chitinophagaceae</taxon>
        <taxon>Chitinophaga</taxon>
    </lineage>
</organism>
<dbReference type="Proteomes" id="UP000281028">
    <property type="component" value="Unassembled WGS sequence"/>
</dbReference>
<accession>A0A9Q5GSI5</accession>
<comment type="caution">
    <text evidence="1">The sequence shown here is derived from an EMBL/GenBank/DDBJ whole genome shotgun (WGS) entry which is preliminary data.</text>
</comment>
<dbReference type="RefSeq" id="WP_127035300.1">
    <property type="nucleotide sequence ID" value="NZ_JAABOK010000001.1"/>
</dbReference>
<reference evidence="1" key="1">
    <citation type="submission" date="2020-05" db="EMBL/GenBank/DDBJ databases">
        <title>Chitinophaga laudate sp. nov., isolated from a tropical peat swamp.</title>
        <authorList>
            <person name="Goh C.B.S."/>
            <person name="Lee M.S."/>
            <person name="Parimannan S."/>
            <person name="Pasbakhsh P."/>
            <person name="Yule C.M."/>
            <person name="Rajandas H."/>
            <person name="Loke S."/>
            <person name="Croft L."/>
            <person name="Tan J.B.L."/>
        </authorList>
    </citation>
    <scope>NUCLEOTIDE SEQUENCE</scope>
    <source>
        <strain evidence="1">Mgbs1</strain>
    </source>
</reference>
<gene>
    <name evidence="1" type="ORF">ECE50_007220</name>
</gene>
<dbReference type="AlphaFoldDB" id="A0A9Q5GSI5"/>
<proteinExistence type="predicted"/>
<sequence>MKLLRHLILVLLTVLLLPVQERSTVHAQQHAGIHILKANPSSPYLHATIHKFKRRPVGLNDSHVQVCTVFSFHLRDRFVYVDGIRNGYHCNPYLSVPKPLRSWRGPPTA</sequence>
<dbReference type="EMBL" id="RIAR02000001">
    <property type="protein sequence ID" value="NSL86614.1"/>
    <property type="molecule type" value="Genomic_DNA"/>
</dbReference>
<evidence type="ECO:0000313" key="1">
    <source>
        <dbReference type="EMBL" id="NSL86614.1"/>
    </source>
</evidence>
<keyword evidence="2" id="KW-1185">Reference proteome</keyword>
<dbReference type="OrthoDB" id="679833at2"/>
<protein>
    <submittedName>
        <fullName evidence="1">Uncharacterized protein</fullName>
    </submittedName>
</protein>
<name>A0A9Q5GSI5_9BACT</name>